<feature type="domain" description="Acyl-CoA dehydrogenase/oxidase N-terminal" evidence="8">
    <location>
        <begin position="8"/>
        <end position="114"/>
    </location>
</feature>
<dbReference type="Pfam" id="PF00441">
    <property type="entry name" value="Acyl-CoA_dh_1"/>
    <property type="match status" value="1"/>
</dbReference>
<evidence type="ECO:0000256" key="2">
    <source>
        <dbReference type="ARBA" id="ARBA00009347"/>
    </source>
</evidence>
<dbReference type="PANTHER" id="PTHR43884:SF12">
    <property type="entry name" value="ISOVALERYL-COA DEHYDROGENASE, MITOCHONDRIAL-RELATED"/>
    <property type="match status" value="1"/>
</dbReference>
<dbReference type="Pfam" id="PF02771">
    <property type="entry name" value="Acyl-CoA_dh_N"/>
    <property type="match status" value="1"/>
</dbReference>
<dbReference type="InterPro" id="IPR046373">
    <property type="entry name" value="Acyl-CoA_Oxase/DH_mid-dom_sf"/>
</dbReference>
<feature type="domain" description="Acyl-CoA oxidase/dehydrogenase middle" evidence="7">
    <location>
        <begin position="125"/>
        <end position="222"/>
    </location>
</feature>
<comment type="similarity">
    <text evidence="2 5">Belongs to the acyl-CoA dehydrogenase family.</text>
</comment>
<evidence type="ECO:0000256" key="3">
    <source>
        <dbReference type="ARBA" id="ARBA00022630"/>
    </source>
</evidence>
<comment type="caution">
    <text evidence="9">The sequence shown here is derived from an EMBL/GenBank/DDBJ whole genome shotgun (WGS) entry which is preliminary data.</text>
</comment>
<dbReference type="Pfam" id="PF02770">
    <property type="entry name" value="Acyl-CoA_dh_M"/>
    <property type="match status" value="1"/>
</dbReference>
<keyword evidence="4 5" id="KW-0274">FAD</keyword>
<dbReference type="PANTHER" id="PTHR43884">
    <property type="entry name" value="ACYL-COA DEHYDROGENASE"/>
    <property type="match status" value="1"/>
</dbReference>
<keyword evidence="5" id="KW-0560">Oxidoreductase</keyword>
<dbReference type="InterPro" id="IPR036250">
    <property type="entry name" value="AcylCo_DH-like_C"/>
</dbReference>
<keyword evidence="10" id="KW-1185">Reference proteome</keyword>
<comment type="cofactor">
    <cofactor evidence="1 5">
        <name>FAD</name>
        <dbReference type="ChEBI" id="CHEBI:57692"/>
    </cofactor>
</comment>
<reference evidence="10" key="1">
    <citation type="submission" date="2017-09" db="EMBL/GenBank/DDBJ databases">
        <authorList>
            <person name="Zhang Y."/>
            <person name="Huang X."/>
            <person name="Liu J."/>
            <person name="Lu L."/>
            <person name="Peng K."/>
        </authorList>
    </citation>
    <scope>NUCLEOTIDE SEQUENCE [LARGE SCALE GENOMIC DNA]</scope>
    <source>
        <strain evidence="10">S-XJ-1</strain>
    </source>
</reference>
<dbReference type="PROSITE" id="PS00073">
    <property type="entry name" value="ACYL_COA_DH_2"/>
    <property type="match status" value="1"/>
</dbReference>
<evidence type="ECO:0000256" key="5">
    <source>
        <dbReference type="RuleBase" id="RU362125"/>
    </source>
</evidence>
<dbReference type="Gene3D" id="1.10.540.10">
    <property type="entry name" value="Acyl-CoA dehydrogenase/oxidase, N-terminal domain"/>
    <property type="match status" value="1"/>
</dbReference>
<feature type="domain" description="Acyl-CoA dehydrogenase/oxidase C-terminal" evidence="6">
    <location>
        <begin position="250"/>
        <end position="397"/>
    </location>
</feature>
<dbReference type="Proteomes" id="UP000218810">
    <property type="component" value="Unassembled WGS sequence"/>
</dbReference>
<accession>A0A2A2WSA4</accession>
<evidence type="ECO:0000259" key="8">
    <source>
        <dbReference type="Pfam" id="PF02771"/>
    </source>
</evidence>
<dbReference type="InterPro" id="IPR006091">
    <property type="entry name" value="Acyl-CoA_Oxase/DH_mid-dom"/>
</dbReference>
<proteinExistence type="inferred from homology"/>
<name>A0A2A2WSA4_9ACTN</name>
<dbReference type="Gene3D" id="1.20.140.10">
    <property type="entry name" value="Butyryl-CoA Dehydrogenase, subunit A, domain 3"/>
    <property type="match status" value="1"/>
</dbReference>
<sequence>MTFSMELTEEQRELQNWAHAFAEEVIRPAAHEWDEREETPWPIIQEAAKIGLYGYEIMATLRQDTTGQSYPILCEELFWGDAGIGLSIMGTGLAAAGIASAGTTEQIVEWVPRCYGSEAEPAVGAFCSSEPEAGSDVGNMRTRARYDEAADEWVISGQKAWVTNGGVASVLVVQAVVDPDLGSRGQAAFVVEAGAAGIQTGSRIKKHGLRASATADIFFDDVRVPGSALLGGKEKLDEKLARAREGERTGGQAAMATFERTRPTVGAMAVGIARAAHEYALEYAKGRVVFGRPIIENQAISFLLADMAVEIDASRLLVRRAAWMGATGQPMARAEGSMSKLKAGRTAVWATERAIQILGGVGYTREYPVERMHRDAKIYDIFEGTEQIQQLVIARAISGVRLP</sequence>
<dbReference type="EMBL" id="NTGA01000012">
    <property type="protein sequence ID" value="PAY23864.1"/>
    <property type="molecule type" value="Genomic_DNA"/>
</dbReference>
<dbReference type="InterPro" id="IPR009100">
    <property type="entry name" value="AcylCoA_DH/oxidase_NM_dom_sf"/>
</dbReference>
<dbReference type="FunFam" id="1.20.140.10:FF:000004">
    <property type="entry name" value="Acyl-CoA dehydrogenase FadE25"/>
    <property type="match status" value="1"/>
</dbReference>
<dbReference type="InterPro" id="IPR037069">
    <property type="entry name" value="AcylCoA_DH/ox_N_sf"/>
</dbReference>
<evidence type="ECO:0000256" key="1">
    <source>
        <dbReference type="ARBA" id="ARBA00001974"/>
    </source>
</evidence>
<dbReference type="Gene3D" id="2.40.110.10">
    <property type="entry name" value="Butyryl-CoA Dehydrogenase, subunit A, domain 2"/>
    <property type="match status" value="1"/>
</dbReference>
<dbReference type="AlphaFoldDB" id="A0A2A2WSA4"/>
<dbReference type="RefSeq" id="WP_095717757.1">
    <property type="nucleotide sequence ID" value="NZ_NTGA01000012.1"/>
</dbReference>
<evidence type="ECO:0000313" key="9">
    <source>
        <dbReference type="EMBL" id="PAY23864.1"/>
    </source>
</evidence>
<evidence type="ECO:0000313" key="10">
    <source>
        <dbReference type="Proteomes" id="UP000218810"/>
    </source>
</evidence>
<evidence type="ECO:0000259" key="6">
    <source>
        <dbReference type="Pfam" id="PF00441"/>
    </source>
</evidence>
<protein>
    <submittedName>
        <fullName evidence="9">Acyl-CoA dehydrogenase</fullName>
    </submittedName>
</protein>
<dbReference type="OrthoDB" id="9770681at2"/>
<dbReference type="SUPFAM" id="SSF56645">
    <property type="entry name" value="Acyl-CoA dehydrogenase NM domain-like"/>
    <property type="match status" value="1"/>
</dbReference>
<keyword evidence="3 5" id="KW-0285">Flavoprotein</keyword>
<dbReference type="InterPro" id="IPR013786">
    <property type="entry name" value="AcylCoA_DH/ox_N"/>
</dbReference>
<dbReference type="SUPFAM" id="SSF47203">
    <property type="entry name" value="Acyl-CoA dehydrogenase C-terminal domain-like"/>
    <property type="match status" value="1"/>
</dbReference>
<dbReference type="GO" id="GO:0003995">
    <property type="term" value="F:acyl-CoA dehydrogenase activity"/>
    <property type="evidence" value="ECO:0007669"/>
    <property type="project" value="InterPro"/>
</dbReference>
<evidence type="ECO:0000256" key="4">
    <source>
        <dbReference type="ARBA" id="ARBA00022827"/>
    </source>
</evidence>
<gene>
    <name evidence="9" type="ORF">CEY15_06380</name>
</gene>
<dbReference type="GO" id="GO:0050660">
    <property type="term" value="F:flavin adenine dinucleotide binding"/>
    <property type="evidence" value="ECO:0007669"/>
    <property type="project" value="InterPro"/>
</dbReference>
<evidence type="ECO:0000259" key="7">
    <source>
        <dbReference type="Pfam" id="PF02770"/>
    </source>
</evidence>
<dbReference type="InterPro" id="IPR009075">
    <property type="entry name" value="AcylCo_DH/oxidase_C"/>
</dbReference>
<organism evidence="9 10">
    <name type="scientific">Dietzia natronolimnaea</name>
    <dbReference type="NCBI Taxonomy" id="161920"/>
    <lineage>
        <taxon>Bacteria</taxon>
        <taxon>Bacillati</taxon>
        <taxon>Actinomycetota</taxon>
        <taxon>Actinomycetes</taxon>
        <taxon>Mycobacteriales</taxon>
        <taxon>Dietziaceae</taxon>
        <taxon>Dietzia</taxon>
    </lineage>
</organism>
<dbReference type="InterPro" id="IPR006089">
    <property type="entry name" value="Acyl-CoA_DH_CS"/>
</dbReference>